<dbReference type="AlphaFoldDB" id="A0A078IVU5"/>
<dbReference type="EMBL" id="LK033209">
    <property type="protein sequence ID" value="CDY53514.1"/>
    <property type="molecule type" value="Genomic_DNA"/>
</dbReference>
<sequence length="22" mass="2786">MLLNDDSYNSPVEWYFMWLHKP</sequence>
<evidence type="ECO:0000313" key="1">
    <source>
        <dbReference type="EMBL" id="CDY53514.1"/>
    </source>
</evidence>
<reference evidence="1 2" key="1">
    <citation type="journal article" date="2014" name="Science">
        <title>Plant genetics. Early allopolyploid evolution in the post-Neolithic Brassica napus oilseed genome.</title>
        <authorList>
            <person name="Chalhoub B."/>
            <person name="Denoeud F."/>
            <person name="Liu S."/>
            <person name="Parkin I.A."/>
            <person name="Tang H."/>
            <person name="Wang X."/>
            <person name="Chiquet J."/>
            <person name="Belcram H."/>
            <person name="Tong C."/>
            <person name="Samans B."/>
            <person name="Correa M."/>
            <person name="Da Silva C."/>
            <person name="Just J."/>
            <person name="Falentin C."/>
            <person name="Koh C.S."/>
            <person name="Le Clainche I."/>
            <person name="Bernard M."/>
            <person name="Bento P."/>
            <person name="Noel B."/>
            <person name="Labadie K."/>
            <person name="Alberti A."/>
            <person name="Charles M."/>
            <person name="Arnaud D."/>
            <person name="Guo H."/>
            <person name="Daviaud C."/>
            <person name="Alamery S."/>
            <person name="Jabbari K."/>
            <person name="Zhao M."/>
            <person name="Edger P.P."/>
            <person name="Chelaifa H."/>
            <person name="Tack D."/>
            <person name="Lassalle G."/>
            <person name="Mestiri I."/>
            <person name="Schnel N."/>
            <person name="Le Paslier M.C."/>
            <person name="Fan G."/>
            <person name="Renault V."/>
            <person name="Bayer P.E."/>
            <person name="Golicz A.A."/>
            <person name="Manoli S."/>
            <person name="Lee T.H."/>
            <person name="Thi V.H."/>
            <person name="Chalabi S."/>
            <person name="Hu Q."/>
            <person name="Fan C."/>
            <person name="Tollenaere R."/>
            <person name="Lu Y."/>
            <person name="Battail C."/>
            <person name="Shen J."/>
            <person name="Sidebottom C.H."/>
            <person name="Wang X."/>
            <person name="Canaguier A."/>
            <person name="Chauveau A."/>
            <person name="Berard A."/>
            <person name="Deniot G."/>
            <person name="Guan M."/>
            <person name="Liu Z."/>
            <person name="Sun F."/>
            <person name="Lim Y.P."/>
            <person name="Lyons E."/>
            <person name="Town C.D."/>
            <person name="Bancroft I."/>
            <person name="Wang X."/>
            <person name="Meng J."/>
            <person name="Ma J."/>
            <person name="Pires J.C."/>
            <person name="King G.J."/>
            <person name="Brunel D."/>
            <person name="Delourme R."/>
            <person name="Renard M."/>
            <person name="Aury J.M."/>
            <person name="Adams K.L."/>
            <person name="Batley J."/>
            <person name="Snowdon R.J."/>
            <person name="Tost J."/>
            <person name="Edwards D."/>
            <person name="Zhou Y."/>
            <person name="Hua W."/>
            <person name="Sharpe A.G."/>
            <person name="Paterson A.H."/>
            <person name="Guan C."/>
            <person name="Wincker P."/>
        </authorList>
    </citation>
    <scope>NUCLEOTIDE SEQUENCE [LARGE SCALE GENOMIC DNA]</scope>
    <source>
        <strain evidence="2">cv. Darmor-bzh</strain>
    </source>
</reference>
<name>A0A078IVU5_BRANA</name>
<keyword evidence="2" id="KW-1185">Reference proteome</keyword>
<evidence type="ECO:0000313" key="2">
    <source>
        <dbReference type="Proteomes" id="UP000028999"/>
    </source>
</evidence>
<dbReference type="Gramene" id="CDY53514">
    <property type="protein sequence ID" value="CDY53514"/>
    <property type="gene ID" value="GSBRNA2T00010853001"/>
</dbReference>
<dbReference type="Proteomes" id="UP000028999">
    <property type="component" value="Unassembled WGS sequence"/>
</dbReference>
<proteinExistence type="predicted"/>
<organism evidence="1 2">
    <name type="scientific">Brassica napus</name>
    <name type="common">Rape</name>
    <dbReference type="NCBI Taxonomy" id="3708"/>
    <lineage>
        <taxon>Eukaryota</taxon>
        <taxon>Viridiplantae</taxon>
        <taxon>Streptophyta</taxon>
        <taxon>Embryophyta</taxon>
        <taxon>Tracheophyta</taxon>
        <taxon>Spermatophyta</taxon>
        <taxon>Magnoliopsida</taxon>
        <taxon>eudicotyledons</taxon>
        <taxon>Gunneridae</taxon>
        <taxon>Pentapetalae</taxon>
        <taxon>rosids</taxon>
        <taxon>malvids</taxon>
        <taxon>Brassicales</taxon>
        <taxon>Brassicaceae</taxon>
        <taxon>Brassiceae</taxon>
        <taxon>Brassica</taxon>
    </lineage>
</organism>
<accession>A0A078IVU5</accession>
<dbReference type="PaxDb" id="3708-A0A078IVU5"/>
<protein>
    <submittedName>
        <fullName evidence="1">BnaCnng25260D protein</fullName>
    </submittedName>
</protein>
<gene>
    <name evidence="1" type="primary">BnaCnng25260D</name>
    <name evidence="1" type="ORF">GSBRNA2T00010853001</name>
</gene>